<dbReference type="AlphaFoldDB" id="A0A0F8YUS6"/>
<reference evidence="2" key="1">
    <citation type="journal article" date="2015" name="Nature">
        <title>Complex archaea that bridge the gap between prokaryotes and eukaryotes.</title>
        <authorList>
            <person name="Spang A."/>
            <person name="Saw J.H."/>
            <person name="Jorgensen S.L."/>
            <person name="Zaremba-Niedzwiedzka K."/>
            <person name="Martijn J."/>
            <person name="Lind A.E."/>
            <person name="van Eijk R."/>
            <person name="Schleper C."/>
            <person name="Guy L."/>
            <person name="Ettema T.J."/>
        </authorList>
    </citation>
    <scope>NUCLEOTIDE SEQUENCE</scope>
</reference>
<evidence type="ECO:0000313" key="2">
    <source>
        <dbReference type="EMBL" id="KKK85202.1"/>
    </source>
</evidence>
<evidence type="ECO:0000256" key="1">
    <source>
        <dbReference type="SAM" id="Phobius"/>
    </source>
</evidence>
<feature type="transmembrane region" description="Helical" evidence="1">
    <location>
        <begin position="47"/>
        <end position="69"/>
    </location>
</feature>
<keyword evidence="1" id="KW-0812">Transmembrane</keyword>
<name>A0A0F8YUS6_9ZZZZ</name>
<feature type="transmembrane region" description="Helical" evidence="1">
    <location>
        <begin position="76"/>
        <end position="101"/>
    </location>
</feature>
<organism evidence="2">
    <name type="scientific">marine sediment metagenome</name>
    <dbReference type="NCBI Taxonomy" id="412755"/>
    <lineage>
        <taxon>unclassified sequences</taxon>
        <taxon>metagenomes</taxon>
        <taxon>ecological metagenomes</taxon>
    </lineage>
</organism>
<feature type="non-terminal residue" evidence="2">
    <location>
        <position position="107"/>
    </location>
</feature>
<gene>
    <name evidence="2" type="ORF">LCGC14_2775670</name>
</gene>
<keyword evidence="1" id="KW-1133">Transmembrane helix</keyword>
<keyword evidence="1" id="KW-0472">Membrane</keyword>
<protein>
    <submittedName>
        <fullName evidence="2">Uncharacterized protein</fullName>
    </submittedName>
</protein>
<feature type="transmembrane region" description="Helical" evidence="1">
    <location>
        <begin position="20"/>
        <end position="41"/>
    </location>
</feature>
<accession>A0A0F8YUS6</accession>
<dbReference type="EMBL" id="LAZR01051416">
    <property type="protein sequence ID" value="KKK85202.1"/>
    <property type="molecule type" value="Genomic_DNA"/>
</dbReference>
<proteinExistence type="predicted"/>
<sequence>MISFKDKMGIISKENSIGAWAFLIGVVLAIIIGISTSFFSIPSLKEYSLIIYAILVILGLIVGFTINVSKKDAQSFLISGAILVVVSKFGMESVIGSLLGIGVGNIA</sequence>
<comment type="caution">
    <text evidence="2">The sequence shown here is derived from an EMBL/GenBank/DDBJ whole genome shotgun (WGS) entry which is preliminary data.</text>
</comment>